<accession>X1CMS2</accession>
<organism evidence="1">
    <name type="scientific">marine sediment metagenome</name>
    <dbReference type="NCBI Taxonomy" id="412755"/>
    <lineage>
        <taxon>unclassified sequences</taxon>
        <taxon>metagenomes</taxon>
        <taxon>ecological metagenomes</taxon>
    </lineage>
</organism>
<dbReference type="AlphaFoldDB" id="X1CMS2"/>
<feature type="non-terminal residue" evidence="1">
    <location>
        <position position="1"/>
    </location>
</feature>
<sequence>DYFYFTPKENQTNCVITIKAIDGESFFILNVSEVTNKFKPELKVPEVIFIGGARNTTVLSQQEYLGMEPKKNYTIDSFRFYIEYYDNDTRNVPPQEVYLSILETSKNYTLTQFFPFDDNYTDGALFI</sequence>
<feature type="non-terminal residue" evidence="1">
    <location>
        <position position="127"/>
    </location>
</feature>
<evidence type="ECO:0000313" key="1">
    <source>
        <dbReference type="EMBL" id="GAH09057.1"/>
    </source>
</evidence>
<name>X1CMS2_9ZZZZ</name>
<reference evidence="1" key="1">
    <citation type="journal article" date="2014" name="Front. Microbiol.">
        <title>High frequency of phylogenetically diverse reductive dehalogenase-homologous genes in deep subseafloor sedimentary metagenomes.</title>
        <authorList>
            <person name="Kawai M."/>
            <person name="Futagami T."/>
            <person name="Toyoda A."/>
            <person name="Takaki Y."/>
            <person name="Nishi S."/>
            <person name="Hori S."/>
            <person name="Arai W."/>
            <person name="Tsubouchi T."/>
            <person name="Morono Y."/>
            <person name="Uchiyama I."/>
            <person name="Ito T."/>
            <person name="Fujiyama A."/>
            <person name="Inagaki F."/>
            <person name="Takami H."/>
        </authorList>
    </citation>
    <scope>NUCLEOTIDE SEQUENCE</scope>
    <source>
        <strain evidence="1">Expedition CK06-06</strain>
    </source>
</reference>
<gene>
    <name evidence="1" type="ORF">S01H4_64289</name>
</gene>
<dbReference type="EMBL" id="BART01038933">
    <property type="protein sequence ID" value="GAH09057.1"/>
    <property type="molecule type" value="Genomic_DNA"/>
</dbReference>
<comment type="caution">
    <text evidence="1">The sequence shown here is derived from an EMBL/GenBank/DDBJ whole genome shotgun (WGS) entry which is preliminary data.</text>
</comment>
<proteinExistence type="predicted"/>
<protein>
    <submittedName>
        <fullName evidence="1">Uncharacterized protein</fullName>
    </submittedName>
</protein>